<evidence type="ECO:0000256" key="2">
    <source>
        <dbReference type="SAM" id="MobiDB-lite"/>
    </source>
</evidence>
<comment type="similarity">
    <text evidence="1">Belongs to the FAM47 family.</text>
</comment>
<dbReference type="Proteomes" id="UP001209878">
    <property type="component" value="Unassembled WGS sequence"/>
</dbReference>
<evidence type="ECO:0000313" key="3">
    <source>
        <dbReference type="EMBL" id="KAK2170234.1"/>
    </source>
</evidence>
<dbReference type="AlphaFoldDB" id="A0AAD9KFH8"/>
<keyword evidence="4" id="KW-1185">Reference proteome</keyword>
<reference evidence="3" key="1">
    <citation type="journal article" date="2023" name="Mol. Biol. Evol.">
        <title>Third-Generation Sequencing Reveals the Adaptive Role of the Epigenome in Three Deep-Sea Polychaetes.</title>
        <authorList>
            <person name="Perez M."/>
            <person name="Aroh O."/>
            <person name="Sun Y."/>
            <person name="Lan Y."/>
            <person name="Juniper S.K."/>
            <person name="Young C.R."/>
            <person name="Angers B."/>
            <person name="Qian P.Y."/>
        </authorList>
    </citation>
    <scope>NUCLEOTIDE SEQUENCE</scope>
    <source>
        <strain evidence="3">R07B-5</strain>
    </source>
</reference>
<name>A0AAD9KFH8_RIDPI</name>
<organism evidence="3 4">
    <name type="scientific">Ridgeia piscesae</name>
    <name type="common">Tubeworm</name>
    <dbReference type="NCBI Taxonomy" id="27915"/>
    <lineage>
        <taxon>Eukaryota</taxon>
        <taxon>Metazoa</taxon>
        <taxon>Spiralia</taxon>
        <taxon>Lophotrochozoa</taxon>
        <taxon>Annelida</taxon>
        <taxon>Polychaeta</taxon>
        <taxon>Sedentaria</taxon>
        <taxon>Canalipalpata</taxon>
        <taxon>Sabellida</taxon>
        <taxon>Siboglinidae</taxon>
        <taxon>Ridgeia</taxon>
    </lineage>
</organism>
<dbReference type="GO" id="GO:0000785">
    <property type="term" value="C:chromatin"/>
    <property type="evidence" value="ECO:0007669"/>
    <property type="project" value="TreeGrafter"/>
</dbReference>
<dbReference type="GO" id="GO:0045815">
    <property type="term" value="P:transcription initiation-coupled chromatin remodeling"/>
    <property type="evidence" value="ECO:0007669"/>
    <property type="project" value="TreeGrafter"/>
</dbReference>
<feature type="compositionally biased region" description="Polar residues" evidence="2">
    <location>
        <begin position="168"/>
        <end position="182"/>
    </location>
</feature>
<evidence type="ECO:0008006" key="5">
    <source>
        <dbReference type="Google" id="ProtNLM"/>
    </source>
</evidence>
<dbReference type="InterPro" id="IPR032743">
    <property type="entry name" value="FAM47"/>
</dbReference>
<evidence type="ECO:0000256" key="1">
    <source>
        <dbReference type="ARBA" id="ARBA00005277"/>
    </source>
</evidence>
<feature type="region of interest" description="Disordered" evidence="2">
    <location>
        <begin position="140"/>
        <end position="185"/>
    </location>
</feature>
<dbReference type="EMBL" id="JAODUO010001155">
    <property type="protein sequence ID" value="KAK2170234.1"/>
    <property type="molecule type" value="Genomic_DNA"/>
</dbReference>
<gene>
    <name evidence="3" type="ORF">NP493_1156g00005</name>
</gene>
<feature type="compositionally biased region" description="Acidic residues" evidence="2">
    <location>
        <begin position="140"/>
        <end position="153"/>
    </location>
</feature>
<accession>A0AAD9KFH8</accession>
<protein>
    <recommendedName>
        <fullName evidence="5">Protein FAM47E</fullName>
    </recommendedName>
</protein>
<sequence>MDLHKTGSRFSFNVGKQWVFIKDGLDDFRDGLPPPSGQDIIDNPHKGLAPNVQGALGQGKWMYRVKQPAVRKRYTKEELCFTKLTPIQRQRRTHIQEIEYGLLQHPLALFPHLEECLPSELFEDVIDILDPEMNLVTEDEDDYEDEDIGEEQEMQPTQVEPGVRVEEASTSADDTTVPLSSTDEQHKVRNPYRWLAWKEEREKKDRRRMGERRAQSPSEDEHIKTVTRDFCEWVASLGGEANNIEESTITSLFASGYETKPALSVPIHVVELTNVPPELRMSTRIQSDTPGVNKGVSKDTADETVKWGHTGSYVPSWSKFRYGAWYLPTKLWKRRNINEPLEDPKQLKMEEKSKAKKNSLNLDTELATMHGANAFMEFIDKKSVRRPEVIQSFIYIIVTPFKM</sequence>
<dbReference type="PANTHER" id="PTHR46449">
    <property type="entry name" value="ZGC:158260"/>
    <property type="match status" value="1"/>
</dbReference>
<dbReference type="PANTHER" id="PTHR46449:SF5">
    <property type="entry name" value="FAMILY WITH SEQUENCE SIMILARITY 47 MEMBER E"/>
    <property type="match status" value="1"/>
</dbReference>
<evidence type="ECO:0000313" key="4">
    <source>
        <dbReference type="Proteomes" id="UP001209878"/>
    </source>
</evidence>
<dbReference type="Pfam" id="PF14642">
    <property type="entry name" value="FAM47"/>
    <property type="match status" value="1"/>
</dbReference>
<comment type="caution">
    <text evidence="3">The sequence shown here is derived from an EMBL/GenBank/DDBJ whole genome shotgun (WGS) entry which is preliminary data.</text>
</comment>
<proteinExistence type="inferred from homology"/>